<dbReference type="RefSeq" id="WP_006895042.1">
    <property type="nucleotide sequence ID" value="NZ_BANU01000005.1"/>
</dbReference>
<dbReference type="PANTHER" id="PTHR43639:SF1">
    <property type="entry name" value="SHORT-CHAIN DEHYDROGENASE_REDUCTASE FAMILY PROTEIN"/>
    <property type="match status" value="1"/>
</dbReference>
<dbReference type="Pfam" id="PF13561">
    <property type="entry name" value="adh_short_C2"/>
    <property type="match status" value="1"/>
</dbReference>
<dbReference type="InterPro" id="IPR020904">
    <property type="entry name" value="Sc_DH/Rdtase_CS"/>
</dbReference>
<dbReference type="Gene3D" id="3.40.50.720">
    <property type="entry name" value="NAD(P)-binding Rossmann-like Domain"/>
    <property type="match status" value="1"/>
</dbReference>
<proteinExistence type="inferred from homology"/>
<dbReference type="InterPro" id="IPR036291">
    <property type="entry name" value="NAD(P)-bd_dom_sf"/>
</dbReference>
<dbReference type="NCBIfam" id="NF005559">
    <property type="entry name" value="PRK07231.1"/>
    <property type="match status" value="1"/>
</dbReference>
<name>L7LI38_9ACTN</name>
<evidence type="ECO:0000256" key="2">
    <source>
        <dbReference type="ARBA" id="ARBA00023002"/>
    </source>
</evidence>
<sequence length="261" mass="26747">MSQTQSLEGRTAIVTGAGRGIGAGIALGLAEAGADLVIAARSADQLEQVADRIRRLGRRAITVPANVAEDDPADLVGAATREFGALDIVVNNVGGALPKPFLQTSVKALVGAFAFNVGTAHALNLAAVPSMLSNDRGGSIINITSSITTQPGRGLLAYGTAKAALAHYTRMAAQDLSPRIRMNAIAPGTINTPALGYVAEDDAIREEIVSRTPLRRLGVPDDIAAAAVFLAGDGSAYMTGKTIEVDGGLIAPNMVMPLPDL</sequence>
<protein>
    <submittedName>
        <fullName evidence="3">Putative oxidoreductase</fullName>
    </submittedName>
</protein>
<gene>
    <name evidence="3" type="ORF">GSI01S_05_00870</name>
</gene>
<dbReference type="InterPro" id="IPR002347">
    <property type="entry name" value="SDR_fam"/>
</dbReference>
<dbReference type="PRINTS" id="PR00080">
    <property type="entry name" value="SDRFAMILY"/>
</dbReference>
<comment type="caution">
    <text evidence="3">The sequence shown here is derived from an EMBL/GenBank/DDBJ whole genome shotgun (WGS) entry which is preliminary data.</text>
</comment>
<dbReference type="FunFam" id="3.40.50.720:FF:000084">
    <property type="entry name" value="Short-chain dehydrogenase reductase"/>
    <property type="match status" value="1"/>
</dbReference>
<accession>L7LI38</accession>
<dbReference type="NCBIfam" id="NF005873">
    <property type="entry name" value="PRK07814.1"/>
    <property type="match status" value="1"/>
</dbReference>
<evidence type="ECO:0000256" key="1">
    <source>
        <dbReference type="ARBA" id="ARBA00006484"/>
    </source>
</evidence>
<dbReference type="Proteomes" id="UP000035083">
    <property type="component" value="Unassembled WGS sequence"/>
</dbReference>
<dbReference type="SUPFAM" id="SSF51735">
    <property type="entry name" value="NAD(P)-binding Rossmann-fold domains"/>
    <property type="match status" value="1"/>
</dbReference>
<dbReference type="PRINTS" id="PR00081">
    <property type="entry name" value="GDHRDH"/>
</dbReference>
<evidence type="ECO:0000313" key="4">
    <source>
        <dbReference type="Proteomes" id="UP000035083"/>
    </source>
</evidence>
<dbReference type="AlphaFoldDB" id="L7LI38"/>
<dbReference type="PANTHER" id="PTHR43639">
    <property type="entry name" value="OXIDOREDUCTASE, SHORT-CHAIN DEHYDROGENASE/REDUCTASE FAMILY (AFU_ORTHOLOGUE AFUA_5G02870)"/>
    <property type="match status" value="1"/>
</dbReference>
<dbReference type="EMBL" id="BANU01000005">
    <property type="protein sequence ID" value="GAC59767.1"/>
    <property type="molecule type" value="Genomic_DNA"/>
</dbReference>
<comment type="similarity">
    <text evidence="1">Belongs to the short-chain dehydrogenases/reductases (SDR) family.</text>
</comment>
<reference evidence="3 4" key="1">
    <citation type="submission" date="2012-12" db="EMBL/GenBank/DDBJ databases">
        <title>Whole genome shotgun sequence of Gordonia sihwensis NBRC 108236.</title>
        <authorList>
            <person name="Yoshida I."/>
            <person name="Hosoyama A."/>
            <person name="Tsuchikane K."/>
            <person name="Ando Y."/>
            <person name="Baba S."/>
            <person name="Ohji S."/>
            <person name="Hamada M."/>
            <person name="Tamura T."/>
            <person name="Yamazoe A."/>
            <person name="Yamazaki S."/>
            <person name="Fujita N."/>
        </authorList>
    </citation>
    <scope>NUCLEOTIDE SEQUENCE [LARGE SCALE GENOMIC DNA]</scope>
    <source>
        <strain evidence="3 4">NBRC 108236</strain>
    </source>
</reference>
<keyword evidence="2" id="KW-0560">Oxidoreductase</keyword>
<dbReference type="GO" id="GO:0016491">
    <property type="term" value="F:oxidoreductase activity"/>
    <property type="evidence" value="ECO:0007669"/>
    <property type="project" value="UniProtKB-KW"/>
</dbReference>
<organism evidence="3 4">
    <name type="scientific">Gordonia sihwensis NBRC 108236</name>
    <dbReference type="NCBI Taxonomy" id="1223544"/>
    <lineage>
        <taxon>Bacteria</taxon>
        <taxon>Bacillati</taxon>
        <taxon>Actinomycetota</taxon>
        <taxon>Actinomycetes</taxon>
        <taxon>Mycobacteriales</taxon>
        <taxon>Gordoniaceae</taxon>
        <taxon>Gordonia</taxon>
    </lineage>
</organism>
<dbReference type="PROSITE" id="PS00061">
    <property type="entry name" value="ADH_SHORT"/>
    <property type="match status" value="1"/>
</dbReference>
<keyword evidence="4" id="KW-1185">Reference proteome</keyword>
<evidence type="ECO:0000313" key="3">
    <source>
        <dbReference type="EMBL" id="GAC59767.1"/>
    </source>
</evidence>
<dbReference type="eggNOG" id="COG1028">
    <property type="taxonomic scope" value="Bacteria"/>
</dbReference>